<organism evidence="1 2">
    <name type="scientific">Lentinula aff. lateritia</name>
    <dbReference type="NCBI Taxonomy" id="2804960"/>
    <lineage>
        <taxon>Eukaryota</taxon>
        <taxon>Fungi</taxon>
        <taxon>Dikarya</taxon>
        <taxon>Basidiomycota</taxon>
        <taxon>Agaricomycotina</taxon>
        <taxon>Agaricomycetes</taxon>
        <taxon>Agaricomycetidae</taxon>
        <taxon>Agaricales</taxon>
        <taxon>Marasmiineae</taxon>
        <taxon>Omphalotaceae</taxon>
        <taxon>Lentinula</taxon>
    </lineage>
</organism>
<gene>
    <name evidence="1" type="ORF">F5876DRAFT_77241</name>
</gene>
<keyword evidence="2" id="KW-1185">Reference proteome</keyword>
<accession>A0ACC1U029</accession>
<dbReference type="EMBL" id="MU795127">
    <property type="protein sequence ID" value="KAJ3809946.1"/>
    <property type="molecule type" value="Genomic_DNA"/>
</dbReference>
<evidence type="ECO:0000313" key="2">
    <source>
        <dbReference type="Proteomes" id="UP001163835"/>
    </source>
</evidence>
<sequence length="368" mass="40714">MHIRHLVSFTISLTILLFSAVHLIPAAYAVPIDSGAIVSREPSWNTRDNGGYVVPGPRVVVSTTNADLHARLIHNPVFHRLRPDIIKIFCTGTKPSIASPPALDSLTTLQEDITKFVTAAKSAMGLGGLGAPKVTFEDQDTKPTYRVRSEFDARNISPVPRASQRDINIDHDDSTDESLSPGAPGLDREFADPVQSHSNSTALSFPSFNTISLHQYPRAIRKYLQKLPNLNLFSKTIYITITFLEPILYVDYLKGSVTTPSAEAQATLIENIERLLNEGKGKLRFQGFSNGESNKKVKLQINYNPIHGKKNPYYVSDSIDARFQIKVVNVHSMCGIENSGVESCYGTVGWGKGEKRGTIRDEYQVIYP</sequence>
<name>A0ACC1U029_9AGAR</name>
<reference evidence="1" key="1">
    <citation type="submission" date="2022-09" db="EMBL/GenBank/DDBJ databases">
        <title>A Global Phylogenomic Analysis of the Shiitake Genus Lentinula.</title>
        <authorList>
            <consortium name="DOE Joint Genome Institute"/>
            <person name="Sierra-Patev S."/>
            <person name="Min B."/>
            <person name="Naranjo-Ortiz M."/>
            <person name="Looney B."/>
            <person name="Konkel Z."/>
            <person name="Slot J.C."/>
            <person name="Sakamoto Y."/>
            <person name="Steenwyk J.L."/>
            <person name="Rokas A."/>
            <person name="Carro J."/>
            <person name="Camarero S."/>
            <person name="Ferreira P."/>
            <person name="Molpeceres G."/>
            <person name="Ruiz-Duenas F.J."/>
            <person name="Serrano A."/>
            <person name="Henrissat B."/>
            <person name="Drula E."/>
            <person name="Hughes K.W."/>
            <person name="Mata J.L."/>
            <person name="Ishikawa N.K."/>
            <person name="Vargas-Isla R."/>
            <person name="Ushijima S."/>
            <person name="Smith C.A."/>
            <person name="Ahrendt S."/>
            <person name="Andreopoulos W."/>
            <person name="He G."/>
            <person name="Labutti K."/>
            <person name="Lipzen A."/>
            <person name="Ng V."/>
            <person name="Riley R."/>
            <person name="Sandor L."/>
            <person name="Barry K."/>
            <person name="Martinez A.T."/>
            <person name="Xiao Y."/>
            <person name="Gibbons J.G."/>
            <person name="Terashima K."/>
            <person name="Grigoriev I.V."/>
            <person name="Hibbett D.S."/>
        </authorList>
    </citation>
    <scope>NUCLEOTIDE SEQUENCE</scope>
    <source>
        <strain evidence="1">TMI1499</strain>
    </source>
</reference>
<proteinExistence type="predicted"/>
<protein>
    <submittedName>
        <fullName evidence="1">Uncharacterized protein</fullName>
    </submittedName>
</protein>
<dbReference type="Proteomes" id="UP001163835">
    <property type="component" value="Unassembled WGS sequence"/>
</dbReference>
<comment type="caution">
    <text evidence="1">The sequence shown here is derived from an EMBL/GenBank/DDBJ whole genome shotgun (WGS) entry which is preliminary data.</text>
</comment>
<evidence type="ECO:0000313" key="1">
    <source>
        <dbReference type="EMBL" id="KAJ3809946.1"/>
    </source>
</evidence>